<evidence type="ECO:0000313" key="1">
    <source>
        <dbReference type="EMBL" id="MCZ3668180.1"/>
    </source>
</evidence>
<keyword evidence="1" id="KW-0808">Transferase</keyword>
<proteinExistence type="predicted"/>
<dbReference type="SUPFAM" id="SSF53335">
    <property type="entry name" value="S-adenosyl-L-methionine-dependent methyltransferases"/>
    <property type="match status" value="1"/>
</dbReference>
<dbReference type="InterPro" id="IPR029063">
    <property type="entry name" value="SAM-dependent_MTases_sf"/>
</dbReference>
<reference evidence="1" key="1">
    <citation type="submission" date="2022-01" db="EMBL/GenBank/DDBJ databases">
        <title>VMRC isolate genome collection.</title>
        <authorList>
            <person name="France M."/>
            <person name="Rutt L."/>
            <person name="Humphrys M."/>
            <person name="Ravel J."/>
        </authorList>
    </citation>
    <scope>NUCLEOTIDE SEQUENCE</scope>
    <source>
        <strain evidence="1">C0048A1</strain>
    </source>
</reference>
<organism evidence="1 2">
    <name type="scientific">Limosilactobacillus vaginalis</name>
    <dbReference type="NCBI Taxonomy" id="1633"/>
    <lineage>
        <taxon>Bacteria</taxon>
        <taxon>Bacillati</taxon>
        <taxon>Bacillota</taxon>
        <taxon>Bacilli</taxon>
        <taxon>Lactobacillales</taxon>
        <taxon>Lactobacillaceae</taxon>
        <taxon>Limosilactobacillus</taxon>
    </lineage>
</organism>
<name>A0AAW5WV44_9LACO</name>
<protein>
    <submittedName>
        <fullName evidence="1">Methylase</fullName>
    </submittedName>
</protein>
<sequence length="251" mass="29068">MPLNNEIHLFDETDYISSTEESFELKTTADDGDLIKSKERVQHHGEVFTPKWMVEKMLSEPAIQEKLNDLHATFLEPSAGEGAFLKKILHQKLNYVDEISNKTNWKENALWALMSIYGIELLVDNLMKARAAMIEVFVNHYQAKMQQHLSMNSDLYKAAKYIIEVNIVQGNTLEYVNNQGQLIEFSHWIPVEEKVQRKIFTYKSLFNNGDVDDINAETGQLSLFDVEDNNLENKYKVCPVTKVYKEEKVND</sequence>
<dbReference type="GO" id="GO:0032259">
    <property type="term" value="P:methylation"/>
    <property type="evidence" value="ECO:0007669"/>
    <property type="project" value="UniProtKB-KW"/>
</dbReference>
<dbReference type="Proteomes" id="UP001212401">
    <property type="component" value="Unassembled WGS sequence"/>
</dbReference>
<gene>
    <name evidence="1" type="ORF">L2724_07835</name>
</gene>
<dbReference type="EMBL" id="JAKHPH010000025">
    <property type="protein sequence ID" value="MCZ3668180.1"/>
    <property type="molecule type" value="Genomic_DNA"/>
</dbReference>
<comment type="caution">
    <text evidence="1">The sequence shown here is derived from an EMBL/GenBank/DDBJ whole genome shotgun (WGS) entry which is preliminary data.</text>
</comment>
<dbReference type="RefSeq" id="WP_269296165.1">
    <property type="nucleotide sequence ID" value="NZ_JAKHPH010000025.1"/>
</dbReference>
<evidence type="ECO:0000313" key="2">
    <source>
        <dbReference type="Proteomes" id="UP001212401"/>
    </source>
</evidence>
<dbReference type="Gene3D" id="3.40.50.150">
    <property type="entry name" value="Vaccinia Virus protein VP39"/>
    <property type="match status" value="1"/>
</dbReference>
<dbReference type="GO" id="GO:0008168">
    <property type="term" value="F:methyltransferase activity"/>
    <property type="evidence" value="ECO:0007669"/>
    <property type="project" value="UniProtKB-KW"/>
</dbReference>
<accession>A0AAW5WV44</accession>
<dbReference type="AlphaFoldDB" id="A0AAW5WV44"/>
<keyword evidence="1" id="KW-0489">Methyltransferase</keyword>